<dbReference type="EMBL" id="GL732634">
    <property type="protein sequence ID" value="EFX69585.1"/>
    <property type="molecule type" value="Genomic_DNA"/>
</dbReference>
<accession>E9HFC0</accession>
<dbReference type="HOGENOM" id="CLU_030601_0_0_1"/>
<dbReference type="InterPro" id="IPR018289">
    <property type="entry name" value="MULE_transposase_dom"/>
</dbReference>
<sequence length="647" mass="75047">MTIYGISCWMIVTKGTQDDLGEYWLMPHKFSYQTMASTCHFSYVLMATTCTKFIVSWDEDKFQDDWKGDGYAFRQQMKITEHTLPRKFLFPKDSDDYLKADTENRTVSFSRVNYKLRINCGEVSESFTTKFIKKAFRHHDYPNHVLVIYEGDERVINPQYSHGNAKRREKIEKPFYKTTPSVLKTAKERKEDQPAEVYGDIIENVGQNMKKQAVQALRDIKQIKNAQSAARKVSKMSQDAQYNAYEVGIETGFMRKFELFPEINFACMHFDMADEFLRLLNRTDLPAVIMEVDTTFDMGNFYVTWVTFRHVEFEDLPDNPMPTMGLACLIYSRKTQSCHEYLLNMIKDEIPALATAKNVKFCTDEERAIVNAIHKVFPDLPHARCHIHVWKNIKKKLKDLGISQKSEVAKYRKQFYELLHLESYQAYCATKNTLQQHVWIKEFSVYFEQHIHPDMKDMGVWALALYGVKNILSTNRAESFNSLLKRRFQKKRGYGEDEIIAGSSEIVRRRLARVRRAKLAVGESWLLREHLQQFYPLGADEEAILDLDIDLLQQGKDLLEVATAPKGTSKKYELSTTVLQRAQLVILENRISLVPQQKCFTSTNGEKQQFYPLGADEEAILDLDIDLLQQGKDLLEVATAPKGTSKK</sequence>
<dbReference type="eggNOG" id="ENOG502SPGA">
    <property type="taxonomic scope" value="Eukaryota"/>
</dbReference>
<gene>
    <name evidence="2" type="ORF">DAPPUDRAFT_328988</name>
</gene>
<dbReference type="Proteomes" id="UP000000305">
    <property type="component" value="Unassembled WGS sequence"/>
</dbReference>
<dbReference type="InParanoid" id="E9HFC0"/>
<feature type="domain" description="MULE transposase" evidence="1">
    <location>
        <begin position="291"/>
        <end position="392"/>
    </location>
</feature>
<organism evidence="2 3">
    <name type="scientific">Daphnia pulex</name>
    <name type="common">Water flea</name>
    <dbReference type="NCBI Taxonomy" id="6669"/>
    <lineage>
        <taxon>Eukaryota</taxon>
        <taxon>Metazoa</taxon>
        <taxon>Ecdysozoa</taxon>
        <taxon>Arthropoda</taxon>
        <taxon>Crustacea</taxon>
        <taxon>Branchiopoda</taxon>
        <taxon>Diplostraca</taxon>
        <taxon>Cladocera</taxon>
        <taxon>Anomopoda</taxon>
        <taxon>Daphniidae</taxon>
        <taxon>Daphnia</taxon>
    </lineage>
</organism>
<evidence type="ECO:0000313" key="3">
    <source>
        <dbReference type="Proteomes" id="UP000000305"/>
    </source>
</evidence>
<keyword evidence="3" id="KW-1185">Reference proteome</keyword>
<protein>
    <recommendedName>
        <fullName evidence="1">MULE transposase domain-containing protein</fullName>
    </recommendedName>
</protein>
<evidence type="ECO:0000313" key="2">
    <source>
        <dbReference type="EMBL" id="EFX69585.1"/>
    </source>
</evidence>
<dbReference type="PhylomeDB" id="E9HFC0"/>
<name>E9HFC0_DAPPU</name>
<dbReference type="Pfam" id="PF10551">
    <property type="entry name" value="MULE"/>
    <property type="match status" value="1"/>
</dbReference>
<dbReference type="AlphaFoldDB" id="E9HFC0"/>
<dbReference type="KEGG" id="dpx:DAPPUDRAFT_328988"/>
<reference evidence="2 3" key="1">
    <citation type="journal article" date="2011" name="Science">
        <title>The ecoresponsive genome of Daphnia pulex.</title>
        <authorList>
            <person name="Colbourne J.K."/>
            <person name="Pfrender M.E."/>
            <person name="Gilbert D."/>
            <person name="Thomas W.K."/>
            <person name="Tucker A."/>
            <person name="Oakley T.H."/>
            <person name="Tokishita S."/>
            <person name="Aerts A."/>
            <person name="Arnold G.J."/>
            <person name="Basu M.K."/>
            <person name="Bauer D.J."/>
            <person name="Caceres C.E."/>
            <person name="Carmel L."/>
            <person name="Casola C."/>
            <person name="Choi J.H."/>
            <person name="Detter J.C."/>
            <person name="Dong Q."/>
            <person name="Dusheyko S."/>
            <person name="Eads B.D."/>
            <person name="Frohlich T."/>
            <person name="Geiler-Samerotte K.A."/>
            <person name="Gerlach D."/>
            <person name="Hatcher P."/>
            <person name="Jogdeo S."/>
            <person name="Krijgsveld J."/>
            <person name="Kriventseva E.V."/>
            <person name="Kultz D."/>
            <person name="Laforsch C."/>
            <person name="Lindquist E."/>
            <person name="Lopez J."/>
            <person name="Manak J.R."/>
            <person name="Muller J."/>
            <person name="Pangilinan J."/>
            <person name="Patwardhan R.P."/>
            <person name="Pitluck S."/>
            <person name="Pritham E.J."/>
            <person name="Rechtsteiner A."/>
            <person name="Rho M."/>
            <person name="Rogozin I.B."/>
            <person name="Sakarya O."/>
            <person name="Salamov A."/>
            <person name="Schaack S."/>
            <person name="Shapiro H."/>
            <person name="Shiga Y."/>
            <person name="Skalitzky C."/>
            <person name="Smith Z."/>
            <person name="Souvorov A."/>
            <person name="Sung W."/>
            <person name="Tang Z."/>
            <person name="Tsuchiya D."/>
            <person name="Tu H."/>
            <person name="Vos H."/>
            <person name="Wang M."/>
            <person name="Wolf Y.I."/>
            <person name="Yamagata H."/>
            <person name="Yamada T."/>
            <person name="Ye Y."/>
            <person name="Shaw J.R."/>
            <person name="Andrews J."/>
            <person name="Crease T.J."/>
            <person name="Tang H."/>
            <person name="Lucas S.M."/>
            <person name="Robertson H.M."/>
            <person name="Bork P."/>
            <person name="Koonin E.V."/>
            <person name="Zdobnov E.M."/>
            <person name="Grigoriev I.V."/>
            <person name="Lynch M."/>
            <person name="Boore J.L."/>
        </authorList>
    </citation>
    <scope>NUCLEOTIDE SEQUENCE [LARGE SCALE GENOMIC DNA]</scope>
</reference>
<dbReference type="OrthoDB" id="5791190at2759"/>
<evidence type="ECO:0000259" key="1">
    <source>
        <dbReference type="Pfam" id="PF10551"/>
    </source>
</evidence>
<dbReference type="STRING" id="6669.E9HFC0"/>
<proteinExistence type="predicted"/>